<feature type="region of interest" description="Disordered" evidence="5">
    <location>
        <begin position="910"/>
        <end position="998"/>
    </location>
</feature>
<feature type="region of interest" description="Disordered" evidence="5">
    <location>
        <begin position="1"/>
        <end position="52"/>
    </location>
</feature>
<feature type="region of interest" description="Disordered" evidence="5">
    <location>
        <begin position="372"/>
        <end position="396"/>
    </location>
</feature>
<dbReference type="Gene3D" id="3.40.50.2000">
    <property type="entry name" value="Glycogen Phosphorylase B"/>
    <property type="match status" value="3"/>
</dbReference>
<evidence type="ECO:0000256" key="3">
    <source>
        <dbReference type="ARBA" id="ARBA00022679"/>
    </source>
</evidence>
<keyword evidence="4" id="KW-0175">Coiled coil</keyword>
<feature type="region of interest" description="Disordered" evidence="5">
    <location>
        <begin position="303"/>
        <end position="337"/>
    </location>
</feature>
<dbReference type="GO" id="GO:0005992">
    <property type="term" value="P:trehalose biosynthetic process"/>
    <property type="evidence" value="ECO:0007669"/>
    <property type="project" value="InterPro"/>
</dbReference>
<dbReference type="CDD" id="cd03788">
    <property type="entry name" value="GT20_TPS"/>
    <property type="match status" value="1"/>
</dbReference>
<dbReference type="Gene3D" id="3.40.50.1000">
    <property type="entry name" value="HAD superfamily/HAD-like"/>
    <property type="match status" value="2"/>
</dbReference>
<evidence type="ECO:0000256" key="5">
    <source>
        <dbReference type="SAM" id="MobiDB-lite"/>
    </source>
</evidence>
<evidence type="ECO:0000256" key="1">
    <source>
        <dbReference type="ARBA" id="ARBA00005409"/>
    </source>
</evidence>
<dbReference type="EMBL" id="KM519457">
    <property type="protein sequence ID" value="AJA06053.1"/>
    <property type="molecule type" value="mRNA"/>
</dbReference>
<feature type="region of interest" description="Disordered" evidence="5">
    <location>
        <begin position="1134"/>
        <end position="1299"/>
    </location>
</feature>
<organism evidence="6">
    <name type="scientific">Pyropia haitanensis</name>
    <name type="common">Red seaweed</name>
    <name type="synonym">Porphyra haitanensis</name>
    <dbReference type="NCBI Taxonomy" id="1262161"/>
    <lineage>
        <taxon>Eukaryota</taxon>
        <taxon>Rhodophyta</taxon>
        <taxon>Bangiophyceae</taxon>
        <taxon>Bangiales</taxon>
        <taxon>Bangiaceae</taxon>
        <taxon>Pyropia</taxon>
    </lineage>
</organism>
<evidence type="ECO:0000313" key="6">
    <source>
        <dbReference type="EMBL" id="AJA06053.1"/>
    </source>
</evidence>
<dbReference type="FunFam" id="3.40.50.2000:FF:000010">
    <property type="entry name" value="Alpha,alpha-trehalose-phosphate synthase"/>
    <property type="match status" value="1"/>
</dbReference>
<feature type="coiled-coil region" evidence="4">
    <location>
        <begin position="52"/>
        <end position="97"/>
    </location>
</feature>
<evidence type="ECO:0000256" key="2">
    <source>
        <dbReference type="ARBA" id="ARBA00022676"/>
    </source>
</evidence>
<dbReference type="InterPro" id="IPR001830">
    <property type="entry name" value="Glyco_trans_20"/>
</dbReference>
<dbReference type="InterPro" id="IPR036412">
    <property type="entry name" value="HAD-like_sf"/>
</dbReference>
<proteinExistence type="evidence at transcript level"/>
<dbReference type="SUPFAM" id="SSF56784">
    <property type="entry name" value="HAD-like"/>
    <property type="match status" value="1"/>
</dbReference>
<dbReference type="Pfam" id="PF00982">
    <property type="entry name" value="Glyco_transf_20"/>
    <property type="match status" value="2"/>
</dbReference>
<comment type="similarity">
    <text evidence="1">In the N-terminal section; belongs to the glycosyltransferase 20 family.</text>
</comment>
<dbReference type="SUPFAM" id="SSF53756">
    <property type="entry name" value="UDP-Glycosyltransferase/glycogen phosphorylase"/>
    <property type="match status" value="2"/>
</dbReference>
<dbReference type="InterPro" id="IPR003337">
    <property type="entry name" value="Trehalose_PPase"/>
</dbReference>
<keyword evidence="3" id="KW-0808">Transferase</keyword>
<feature type="compositionally biased region" description="Basic and acidic residues" evidence="5">
    <location>
        <begin position="1146"/>
        <end position="1166"/>
    </location>
</feature>
<feature type="compositionally biased region" description="Low complexity" evidence="5">
    <location>
        <begin position="954"/>
        <end position="974"/>
    </location>
</feature>
<dbReference type="PANTHER" id="PTHR10788:SF106">
    <property type="entry name" value="BCDNA.GH08860"/>
    <property type="match status" value="1"/>
</dbReference>
<feature type="compositionally biased region" description="Polar residues" evidence="5">
    <location>
        <begin position="1171"/>
        <end position="1188"/>
    </location>
</feature>
<feature type="compositionally biased region" description="Basic residues" evidence="5">
    <location>
        <begin position="925"/>
        <end position="950"/>
    </location>
</feature>
<protein>
    <submittedName>
        <fullName evidence="6">Trehalose-6-phosphate synthase 2-1</fullName>
    </submittedName>
</protein>
<name>A0A0A7PDL9_PYRHA</name>
<keyword evidence="2" id="KW-0328">Glycosyltransferase</keyword>
<dbReference type="GO" id="GO:0004805">
    <property type="term" value="F:trehalose-phosphatase activity"/>
    <property type="evidence" value="ECO:0007669"/>
    <property type="project" value="TreeGrafter"/>
</dbReference>
<feature type="compositionally biased region" description="Gly residues" evidence="5">
    <location>
        <begin position="1279"/>
        <end position="1289"/>
    </location>
</feature>
<reference evidence="6" key="1">
    <citation type="submission" date="2014-09" db="EMBL/GenBank/DDBJ databases">
        <title>Cloning and expression analysis of trehalose-6-phosphate synthase (TPS) family genes from Pyropia haitanensis.</title>
        <authorList>
            <person name="Shi J."/>
            <person name="Chen C."/>
            <person name="Xie C."/>
            <person name="Xu Y."/>
            <person name="Ji D."/>
        </authorList>
    </citation>
    <scope>NUCLEOTIDE SEQUENCE</scope>
    <source>
        <strain evidence="6">Z-61</strain>
    </source>
</reference>
<accession>A0A0A7PDL9</accession>
<dbReference type="Pfam" id="PF02358">
    <property type="entry name" value="Trehalose_PPase"/>
    <property type="match status" value="2"/>
</dbReference>
<dbReference type="InterPro" id="IPR023214">
    <property type="entry name" value="HAD_sf"/>
</dbReference>
<feature type="compositionally biased region" description="Polar residues" evidence="5">
    <location>
        <begin position="317"/>
        <end position="335"/>
    </location>
</feature>
<dbReference type="PANTHER" id="PTHR10788">
    <property type="entry name" value="TREHALOSE-6-PHOSPHATE SYNTHASE"/>
    <property type="match status" value="1"/>
</dbReference>
<dbReference type="GO" id="GO:0005829">
    <property type="term" value="C:cytosol"/>
    <property type="evidence" value="ECO:0007669"/>
    <property type="project" value="TreeGrafter"/>
</dbReference>
<feature type="compositionally biased region" description="Low complexity" evidence="5">
    <location>
        <begin position="372"/>
        <end position="387"/>
    </location>
</feature>
<feature type="compositionally biased region" description="Low complexity" evidence="5">
    <location>
        <begin position="1250"/>
        <end position="1278"/>
    </location>
</feature>
<evidence type="ECO:0000256" key="4">
    <source>
        <dbReference type="SAM" id="Coils"/>
    </source>
</evidence>
<sequence length="1347" mass="145124">MGHGLTGTPFLPGIPEDIVSVTDGSERGTGASGGDGSAVDTEGDGQDTGDGLNEYQRELAEEEAAAQRSSLASTLTEEVLLSRLQDLQMELKLLRDRRGAFLAAANGTAPPQLSSDSVPTVAATSETFAAHASAASRAAKRLPPATRMHSGPLFVASFRLQLSVDISADTGAVKASLSAGGLGLVPAFRHLVSRTRIVWLGMPVFAAGQVPNAATQARIQARLRARKPSAVLSYAPIFPRPSDAVTHQAFCNNVLWALFHYLPLSFEGDRSFRPEMFEAYKRVNEEYALALLREFERSRRGVPPGHGLGLGGRPASAKTSVDAQAGPSNAKTSVDAQAEDVDASDVLLADDLLAGGAAADAEAANAEPAACNPAAAPAAEPAPASGPGLAGGGREAGGGVEETGVFWVHDFQLMLVPKMLRERMPHAKIGSFLHTPFPASELYRTLPPRRELLEGMLGADLIGFHTYDYARHFLSACERILGLDIRPNCVDNHGVLVHVAIFPFGIDTKTFTSAMLRPSVIRQRDALKEELAGKKVLLGIDRLDYIKGIPHKLLAFEHFLETYPEYVGHVVLVQIATPSQTTSEEYAGFRAEILEEVGRINGRFGTVDGMPIHYREHAMSFDTLCALYSMADVAVITSLRDGMNLVSYEYIVCQAKNRGVLVLSEYTGAAQSLPGALLCNPWSVEEVSHTLHVALTMSDAERELKHKKLYRYILMHSSSQWGLNFVSDLLQYSAARRLAVEKLVRLPVAHVRWLFARRRRRLILLDYDGTLREWESQPELAEPSVRLRTLLKRLADDEANMVFIITGRQKDTMRRWFSGLGIGFAVEHGFALQWPARVRPMFRASAHRVSVSLPLDGPSPMAGFSPLAGPSPLVGLSPIPGSPLPRQGSATRMAPLPALSPLLRGVGPLAGAAPLADTPSWGAPSRRRDRPHHAHHAHQAHHAHHVHGRPHTGPVLPSPDASAAPAPDAAVRPANLHLPGLGSVDSAEEDWWEERPENDPAVERAMVAALAQARSLLKTFERHTPGSFVVDKESSVTWLYRDADSNFAFTQAKEARQRLEEVLGGSPLEVLVGHKILYVRPRGVNKGATVRQIVRRMRHVDGGVGGPDLLFAVGDDKSDEQMFEEVEGIREAAAAQRNTTSGALDEATHEEDQRREWETENQRSGEDMPTGVSSRLQQATDRGGSTPSPGALGSGEEPADYSSGGSGPGDAPGDDEALDGFPYGDPTAPRQWRRRRRQRWPTEDGRSASAAVPGAGDLPPAGLLAADGRQLSADASAAGAGGSSYGGSDKGSRLRASELDDEMAASSMLGDIAVLTCTVGRKTTKARYYFDDVNDVLDALEELAQRE</sequence>
<dbReference type="GO" id="GO:0003825">
    <property type="term" value="F:alpha,alpha-trehalose-phosphate synthase (UDP-forming) activity"/>
    <property type="evidence" value="ECO:0007669"/>
    <property type="project" value="TreeGrafter"/>
</dbReference>